<dbReference type="SUPFAM" id="SSF51004">
    <property type="entry name" value="C-terminal (heme d1) domain of cytochrome cd1-nitrite reductase"/>
    <property type="match status" value="1"/>
</dbReference>
<protein>
    <recommendedName>
        <fullName evidence="5">WD40 repeat domain-containing protein</fullName>
    </recommendedName>
</protein>
<proteinExistence type="predicted"/>
<dbReference type="InterPro" id="IPR015943">
    <property type="entry name" value="WD40/YVTN_repeat-like_dom_sf"/>
</dbReference>
<name>A0AAE6IVG8_TREPH</name>
<feature type="region of interest" description="Disordered" evidence="1">
    <location>
        <begin position="26"/>
        <end position="189"/>
    </location>
</feature>
<dbReference type="RefSeq" id="WP_148879086.1">
    <property type="nucleotide sequence ID" value="NZ_CP042813.1"/>
</dbReference>
<feature type="compositionally biased region" description="Basic and acidic residues" evidence="1">
    <location>
        <begin position="60"/>
        <end position="76"/>
    </location>
</feature>
<feature type="compositionally biased region" description="Basic and acidic residues" evidence="1">
    <location>
        <begin position="86"/>
        <end position="96"/>
    </location>
</feature>
<organism evidence="3 4">
    <name type="scientific">Treponema phagedenis</name>
    <dbReference type="NCBI Taxonomy" id="162"/>
    <lineage>
        <taxon>Bacteria</taxon>
        <taxon>Pseudomonadati</taxon>
        <taxon>Spirochaetota</taxon>
        <taxon>Spirochaetia</taxon>
        <taxon>Spirochaetales</taxon>
        <taxon>Treponemataceae</taxon>
        <taxon>Treponema</taxon>
    </lineage>
</organism>
<dbReference type="EMBL" id="CP042817">
    <property type="protein sequence ID" value="QEJ98696.1"/>
    <property type="molecule type" value="Genomic_DNA"/>
</dbReference>
<evidence type="ECO:0000256" key="1">
    <source>
        <dbReference type="SAM" id="MobiDB-lite"/>
    </source>
</evidence>
<dbReference type="InterPro" id="IPR011048">
    <property type="entry name" value="Haem_d1_sf"/>
</dbReference>
<keyword evidence="2" id="KW-0732">Signal</keyword>
<evidence type="ECO:0000256" key="2">
    <source>
        <dbReference type="SAM" id="SignalP"/>
    </source>
</evidence>
<gene>
    <name evidence="3" type="ORF">FUT82_12250</name>
</gene>
<dbReference type="Proteomes" id="UP000323594">
    <property type="component" value="Chromosome"/>
</dbReference>
<feature type="chain" id="PRO_5042149542" description="WD40 repeat domain-containing protein" evidence="2">
    <location>
        <begin position="23"/>
        <end position="801"/>
    </location>
</feature>
<accession>A0AAE6IVG8</accession>
<reference evidence="3 4" key="1">
    <citation type="submission" date="2019-08" db="EMBL/GenBank/DDBJ databases">
        <authorList>
            <person name="Kuhnert P."/>
        </authorList>
    </citation>
    <scope>NUCLEOTIDE SEQUENCE [LARGE SCALE GENOMIC DNA]</scope>
    <source>
        <strain evidence="3 4">B36.5</strain>
    </source>
</reference>
<evidence type="ECO:0000313" key="4">
    <source>
        <dbReference type="Proteomes" id="UP000323594"/>
    </source>
</evidence>
<feature type="compositionally biased region" description="Polar residues" evidence="1">
    <location>
        <begin position="107"/>
        <end position="124"/>
    </location>
</feature>
<feature type="compositionally biased region" description="Basic and acidic residues" evidence="1">
    <location>
        <begin position="127"/>
        <end position="189"/>
    </location>
</feature>
<evidence type="ECO:0000313" key="3">
    <source>
        <dbReference type="EMBL" id="QEJ98696.1"/>
    </source>
</evidence>
<evidence type="ECO:0008006" key="5">
    <source>
        <dbReference type="Google" id="ProtNLM"/>
    </source>
</evidence>
<dbReference type="AlphaFoldDB" id="A0AAE6IVG8"/>
<dbReference type="Gene3D" id="2.130.10.10">
    <property type="entry name" value="YVTN repeat-like/Quinoprotein amine dehydrogenase"/>
    <property type="match status" value="1"/>
</dbReference>
<feature type="signal peptide" evidence="2">
    <location>
        <begin position="1"/>
        <end position="22"/>
    </location>
</feature>
<sequence length="801" mass="90058">MKIKTSIVFFLFLSLNIFPQEAQQPYTDILGQEPETSVEEQETKPAENPEPTESIPQHPDSQKHDTETKIDADKPTENSNAQPEQKINKTTEKNESQTETATESETGKTSADEQPTDSTDQATETPEAEKTAHPADEKKEEPDEQKDASPEDTESSQKDKTLPNKNEESKTPEQEEIERLEAEKKKQEQSIADAKKLLKERTKIPHLFEGGVTAIAAHFSTSFFAGGKDGFLTKYSYPNLEPDTWQISRFPIKYLAIHPKGKYIAAYESDGFGLHRVSLWDWEEKKQVFVKRFTGAVVSLSWSAQGSFLFVGTASLEGITVFDLHGNPQKLFDAPPGIVLLAATGLNEKNIVTYGETGRLVYTNVKKKKILTQFITESKLETPALIKNYTQIIGYKNNKVYVVKADGGEVLAEYPAKNAIFASKITDSLPIWIERSSKRNYWHLRQGNKTSGDFALPNKAVITSARHIQSSIILGTDKGVLYKMQQKPDGSVTLTELTPEYYSPVSDVQSAGSLLYFLSEGKIYSLTEPEAEPALIYAKAKGDRFLLYENGFIIWSSKKTAPIYYYSQDLQTEKIIFRPRSAITTLSVYKDTIAFAEPFSGVSLINIITAKRTFFYKAVGIQEALQINDDSVLVSKSASDGLSSPLFLINIQTEEIFPFTIQGDFAFGLSIDADQPNYLAFFLLQQKPENVKTDLIGMRINQNKISESTFTVLLSYKDEDIDASLYLRKYVILTNLGKNSLVAQNKRIRETYRLPRDYALPKKSCIIKSFLISLNTDGSLSWYSQDGKRFIKTIRLKETDI</sequence>